<accession>A0AAW1LXP4</accession>
<proteinExistence type="predicted"/>
<keyword evidence="2" id="KW-1185">Reference proteome</keyword>
<sequence>MSRIKNFKKLVETRWSFELASLANKDLQEKKWNKPLLLPLVSDVKTFRDEVLKMANECCDIFKQNHTDVTSFQPPPFSLLALLKYHFRVSHEVETLTEIPVHSPLFSANPEDSCD</sequence>
<gene>
    <name evidence="1" type="ORF">QE152_g9628</name>
</gene>
<protein>
    <submittedName>
        <fullName evidence="1">Uncharacterized protein</fullName>
    </submittedName>
</protein>
<reference evidence="1 2" key="1">
    <citation type="journal article" date="2024" name="BMC Genomics">
        <title>De novo assembly and annotation of Popillia japonica's genome with initial clues to its potential as an invasive pest.</title>
        <authorList>
            <person name="Cucini C."/>
            <person name="Boschi S."/>
            <person name="Funari R."/>
            <person name="Cardaioli E."/>
            <person name="Iannotti N."/>
            <person name="Marturano G."/>
            <person name="Paoli F."/>
            <person name="Bruttini M."/>
            <person name="Carapelli A."/>
            <person name="Frati F."/>
            <person name="Nardi F."/>
        </authorList>
    </citation>
    <scope>NUCLEOTIDE SEQUENCE [LARGE SCALE GENOMIC DNA]</scope>
    <source>
        <strain evidence="1">DMR45628</strain>
    </source>
</reference>
<evidence type="ECO:0000313" key="1">
    <source>
        <dbReference type="EMBL" id="KAK9738754.1"/>
    </source>
</evidence>
<dbReference type="EMBL" id="JASPKY010000083">
    <property type="protein sequence ID" value="KAK9738754.1"/>
    <property type="molecule type" value="Genomic_DNA"/>
</dbReference>
<comment type="caution">
    <text evidence="1">The sequence shown here is derived from an EMBL/GenBank/DDBJ whole genome shotgun (WGS) entry which is preliminary data.</text>
</comment>
<organism evidence="1 2">
    <name type="scientific">Popillia japonica</name>
    <name type="common">Japanese beetle</name>
    <dbReference type="NCBI Taxonomy" id="7064"/>
    <lineage>
        <taxon>Eukaryota</taxon>
        <taxon>Metazoa</taxon>
        <taxon>Ecdysozoa</taxon>
        <taxon>Arthropoda</taxon>
        <taxon>Hexapoda</taxon>
        <taxon>Insecta</taxon>
        <taxon>Pterygota</taxon>
        <taxon>Neoptera</taxon>
        <taxon>Endopterygota</taxon>
        <taxon>Coleoptera</taxon>
        <taxon>Polyphaga</taxon>
        <taxon>Scarabaeiformia</taxon>
        <taxon>Scarabaeidae</taxon>
        <taxon>Rutelinae</taxon>
        <taxon>Popillia</taxon>
    </lineage>
</organism>
<name>A0AAW1LXP4_POPJA</name>
<dbReference type="Proteomes" id="UP001458880">
    <property type="component" value="Unassembled WGS sequence"/>
</dbReference>
<dbReference type="AlphaFoldDB" id="A0AAW1LXP4"/>
<evidence type="ECO:0000313" key="2">
    <source>
        <dbReference type="Proteomes" id="UP001458880"/>
    </source>
</evidence>